<keyword evidence="4" id="KW-1185">Reference proteome</keyword>
<dbReference type="EMBL" id="BJWL01000018">
    <property type="protein sequence ID" value="GFZ06543.1"/>
    <property type="molecule type" value="Genomic_DNA"/>
</dbReference>
<dbReference type="Proteomes" id="UP000585474">
    <property type="component" value="Unassembled WGS sequence"/>
</dbReference>
<name>A0A7J0G6Y2_9ERIC</name>
<keyword evidence="2" id="KW-0732">Signal</keyword>
<sequence length="116" mass="12614">MAKITIIAASLVALWPLVPSQPIEPPSPTTVVEEENPGQQQCRPVAGRGDETNNAEGTGPAFQMQPQPPPMPNPSWLVLIVASIMDIAYQLASHVHHNNAYFFSWLEVMVTIVISS</sequence>
<proteinExistence type="predicted"/>
<feature type="region of interest" description="Disordered" evidence="1">
    <location>
        <begin position="20"/>
        <end position="69"/>
    </location>
</feature>
<dbReference type="AlphaFoldDB" id="A0A7J0G6Y2"/>
<accession>A0A7J0G6Y2</accession>
<evidence type="ECO:0000256" key="2">
    <source>
        <dbReference type="SAM" id="SignalP"/>
    </source>
</evidence>
<feature type="chain" id="PRO_5029644048" evidence="2">
    <location>
        <begin position="21"/>
        <end position="116"/>
    </location>
</feature>
<protein>
    <submittedName>
        <fullName evidence="3">Uncharacterized protein</fullName>
    </submittedName>
</protein>
<feature type="signal peptide" evidence="2">
    <location>
        <begin position="1"/>
        <end position="20"/>
    </location>
</feature>
<gene>
    <name evidence="3" type="ORF">Acr_18g0007130</name>
</gene>
<evidence type="ECO:0000313" key="4">
    <source>
        <dbReference type="Proteomes" id="UP000585474"/>
    </source>
</evidence>
<comment type="caution">
    <text evidence="3">The sequence shown here is derived from an EMBL/GenBank/DDBJ whole genome shotgun (WGS) entry which is preliminary data.</text>
</comment>
<reference evidence="3 4" key="1">
    <citation type="submission" date="2019-07" db="EMBL/GenBank/DDBJ databases">
        <title>De Novo Assembly of kiwifruit Actinidia rufa.</title>
        <authorList>
            <person name="Sugita-Konishi S."/>
            <person name="Sato K."/>
            <person name="Mori E."/>
            <person name="Abe Y."/>
            <person name="Kisaki G."/>
            <person name="Hamano K."/>
            <person name="Suezawa K."/>
            <person name="Otani M."/>
            <person name="Fukuda T."/>
            <person name="Manabe T."/>
            <person name="Gomi K."/>
            <person name="Tabuchi M."/>
            <person name="Akimitsu K."/>
            <person name="Kataoka I."/>
        </authorList>
    </citation>
    <scope>NUCLEOTIDE SEQUENCE [LARGE SCALE GENOMIC DNA]</scope>
    <source>
        <strain evidence="4">cv. Fuchu</strain>
    </source>
</reference>
<evidence type="ECO:0000313" key="3">
    <source>
        <dbReference type="EMBL" id="GFZ06543.1"/>
    </source>
</evidence>
<evidence type="ECO:0000256" key="1">
    <source>
        <dbReference type="SAM" id="MobiDB-lite"/>
    </source>
</evidence>
<organism evidence="3 4">
    <name type="scientific">Actinidia rufa</name>
    <dbReference type="NCBI Taxonomy" id="165716"/>
    <lineage>
        <taxon>Eukaryota</taxon>
        <taxon>Viridiplantae</taxon>
        <taxon>Streptophyta</taxon>
        <taxon>Embryophyta</taxon>
        <taxon>Tracheophyta</taxon>
        <taxon>Spermatophyta</taxon>
        <taxon>Magnoliopsida</taxon>
        <taxon>eudicotyledons</taxon>
        <taxon>Gunneridae</taxon>
        <taxon>Pentapetalae</taxon>
        <taxon>asterids</taxon>
        <taxon>Ericales</taxon>
        <taxon>Actinidiaceae</taxon>
        <taxon>Actinidia</taxon>
    </lineage>
</organism>